<accession>A0A9W4TRH8</accession>
<name>A0A9W4TRH8_9ASCO</name>
<evidence type="ECO:0000313" key="2">
    <source>
        <dbReference type="EMBL" id="CAI5755651.1"/>
    </source>
</evidence>
<feature type="region of interest" description="Disordered" evidence="1">
    <location>
        <begin position="98"/>
        <end position="118"/>
    </location>
</feature>
<sequence>MSDKKIGVTHAIREKLNFKDERLWKRFSARRLELIDTLDLSLKKASEQDNEIKRVAETLRNEFGYDLSYSQDFDKLVRAAIQSVRRNRKRSSKKIYFENNNDAIQSEPKKKSKVENNKTAPGETFFNDVLRNEDEVYDVNYSKAKQFTINDRAKNTIDNIVKPRLPPIIRNKKNESIPPNDIEELKIDCNFAKSILINKIERSKTCNESNLTCKSENLQFLGKNIIASCIGYIFEKSFGMLNLQSIQYLRNKLSSDSSLANIFRTLEEYKTNGKIIINDEIAITSLYTILGGLIIDYGLEDIMYLICEILYVSILHEYPLIVKNSIPFKAQDYMKSDLMNHNNDYTNISSNSLSKLAEVATNLQINTGASSGTTINTLNTMSSTAPSTSTSMTTTNTGNTINDAQSIAKKRVLLKFFNQVIEFFYPLKFQATPKYYELIENVKQVFKLHDCLIIIKYNQQIIQTDFEIEKIFKNTEKLIEFEVFVQNSIPIYEMNQKDSRDRIHLPPPINNQQQRFNFLSNLEDINGSNTSSTSSPIPLPPPQPILPRFQPLL</sequence>
<evidence type="ECO:0000256" key="1">
    <source>
        <dbReference type="SAM" id="MobiDB-lite"/>
    </source>
</evidence>
<evidence type="ECO:0000313" key="3">
    <source>
        <dbReference type="Proteomes" id="UP001152885"/>
    </source>
</evidence>
<comment type="caution">
    <text evidence="2">The sequence shown here is derived from an EMBL/GenBank/DDBJ whole genome shotgun (WGS) entry which is preliminary data.</text>
</comment>
<gene>
    <name evidence="2" type="ORF">CANVERA_P0167</name>
</gene>
<proteinExistence type="predicted"/>
<keyword evidence="3" id="KW-1185">Reference proteome</keyword>
<reference evidence="2" key="1">
    <citation type="submission" date="2022-12" db="EMBL/GenBank/DDBJ databases">
        <authorList>
            <person name="Brejova B."/>
        </authorList>
    </citation>
    <scope>NUCLEOTIDE SEQUENCE</scope>
</reference>
<organism evidence="2 3">
    <name type="scientific">Candida verbasci</name>
    <dbReference type="NCBI Taxonomy" id="1227364"/>
    <lineage>
        <taxon>Eukaryota</taxon>
        <taxon>Fungi</taxon>
        <taxon>Dikarya</taxon>
        <taxon>Ascomycota</taxon>
        <taxon>Saccharomycotina</taxon>
        <taxon>Pichiomycetes</taxon>
        <taxon>Debaryomycetaceae</taxon>
        <taxon>Candida/Lodderomyces clade</taxon>
        <taxon>Candida</taxon>
    </lineage>
</organism>
<evidence type="ECO:0008006" key="4">
    <source>
        <dbReference type="Google" id="ProtNLM"/>
    </source>
</evidence>
<dbReference type="AlphaFoldDB" id="A0A9W4TRH8"/>
<dbReference type="EMBL" id="CANTUO010000001">
    <property type="protein sequence ID" value="CAI5755651.1"/>
    <property type="molecule type" value="Genomic_DNA"/>
</dbReference>
<dbReference type="GO" id="GO:0004525">
    <property type="term" value="F:ribonuclease III activity"/>
    <property type="evidence" value="ECO:0007669"/>
    <property type="project" value="InterPro"/>
</dbReference>
<dbReference type="SUPFAM" id="SSF69065">
    <property type="entry name" value="RNase III domain-like"/>
    <property type="match status" value="1"/>
</dbReference>
<feature type="compositionally biased region" description="Basic and acidic residues" evidence="1">
    <location>
        <begin position="107"/>
        <end position="116"/>
    </location>
</feature>
<dbReference type="Proteomes" id="UP001152885">
    <property type="component" value="Unassembled WGS sequence"/>
</dbReference>
<dbReference type="InterPro" id="IPR036389">
    <property type="entry name" value="RNase_III_sf"/>
</dbReference>
<protein>
    <recommendedName>
        <fullName evidence="4">Transcription factor VHR1</fullName>
    </recommendedName>
</protein>
<dbReference type="OrthoDB" id="4089008at2759"/>
<dbReference type="InterPro" id="IPR007147">
    <property type="entry name" value="TF_Vhr"/>
</dbReference>
<dbReference type="Pfam" id="PF04001">
    <property type="entry name" value="Vhr1"/>
    <property type="match status" value="1"/>
</dbReference>
<dbReference type="GO" id="GO:0006396">
    <property type="term" value="P:RNA processing"/>
    <property type="evidence" value="ECO:0007669"/>
    <property type="project" value="InterPro"/>
</dbReference>